<gene>
    <name evidence="4" type="ORF">CAUJ_LOCUS10603</name>
</gene>
<name>A0A8S1HG40_9PELO</name>
<dbReference type="PANTHER" id="PTHR34721:SF10">
    <property type="entry name" value="ACTIVIN TYPES I AND II RECEPTOR DOMAIN-CONTAINING PROTEIN-RELATED"/>
    <property type="match status" value="1"/>
</dbReference>
<dbReference type="GO" id="GO:0003676">
    <property type="term" value="F:nucleic acid binding"/>
    <property type="evidence" value="ECO:0007669"/>
    <property type="project" value="InterPro"/>
</dbReference>
<keyword evidence="1" id="KW-0863">Zinc-finger</keyword>
<evidence type="ECO:0000313" key="5">
    <source>
        <dbReference type="Proteomes" id="UP000835052"/>
    </source>
</evidence>
<dbReference type="PANTHER" id="PTHR34721">
    <property type="entry name" value="PROTEIN CBG09734"/>
    <property type="match status" value="1"/>
</dbReference>
<evidence type="ECO:0000256" key="2">
    <source>
        <dbReference type="SAM" id="MobiDB-lite"/>
    </source>
</evidence>
<dbReference type="GO" id="GO:0008270">
    <property type="term" value="F:zinc ion binding"/>
    <property type="evidence" value="ECO:0007669"/>
    <property type="project" value="UniProtKB-KW"/>
</dbReference>
<keyword evidence="1" id="KW-0479">Metal-binding</keyword>
<evidence type="ECO:0000256" key="1">
    <source>
        <dbReference type="PROSITE-ProRule" id="PRU00047"/>
    </source>
</evidence>
<dbReference type="Proteomes" id="UP000835052">
    <property type="component" value="Unassembled WGS sequence"/>
</dbReference>
<accession>A0A8S1HG40</accession>
<comment type="caution">
    <text evidence="4">The sequence shown here is derived from an EMBL/GenBank/DDBJ whole genome shotgun (WGS) entry which is preliminary data.</text>
</comment>
<proteinExistence type="predicted"/>
<dbReference type="AlphaFoldDB" id="A0A8S1HG40"/>
<dbReference type="EMBL" id="CAJGYM010000046">
    <property type="protein sequence ID" value="CAD6194684.1"/>
    <property type="molecule type" value="Genomic_DNA"/>
</dbReference>
<evidence type="ECO:0000313" key="4">
    <source>
        <dbReference type="EMBL" id="CAD6194684.1"/>
    </source>
</evidence>
<dbReference type="OrthoDB" id="5785959at2759"/>
<protein>
    <recommendedName>
        <fullName evidence="3">CCHC-type domain-containing protein</fullName>
    </recommendedName>
</protein>
<sequence>MVYGNSIHSGRSVDFMPRLQSGKMDNLGATASRSSESRRRRGRGRTSRRSRNTCQLDEEGIAGGCYSCGHFGHDSRECPRDLHIGSMSVAMKSLDIDSNGFEVQQYHGIEKMNSTSVRDAWPVAHNMQQSVFGRRAIKKREDLDSDSSSKMYQKDLRSVGSISPVGGAERNVNESPEGMQKYEMIKTYWKKTVDGEIEEQPRDMNASIFFIFTILPLAYGLRCYEGTVSGLDSNLQTPAKHCGGISNYCIQRINKKTGEMRRECSSWSDEHSIEEKCPMSGCHFQSKDETFCCCQFDDCNEWRGDGTEFRAGETIAKATMLPTVSTTIPPLRRSSASVNIKDMNWNVDSFASKTTPRPAAAARKNSEIEIN</sequence>
<organism evidence="4 5">
    <name type="scientific">Caenorhabditis auriculariae</name>
    <dbReference type="NCBI Taxonomy" id="2777116"/>
    <lineage>
        <taxon>Eukaryota</taxon>
        <taxon>Metazoa</taxon>
        <taxon>Ecdysozoa</taxon>
        <taxon>Nematoda</taxon>
        <taxon>Chromadorea</taxon>
        <taxon>Rhabditida</taxon>
        <taxon>Rhabditina</taxon>
        <taxon>Rhabditomorpha</taxon>
        <taxon>Rhabditoidea</taxon>
        <taxon>Rhabditidae</taxon>
        <taxon>Peloderinae</taxon>
        <taxon>Caenorhabditis</taxon>
    </lineage>
</organism>
<feature type="compositionally biased region" description="Basic residues" evidence="2">
    <location>
        <begin position="38"/>
        <end position="51"/>
    </location>
</feature>
<keyword evidence="1" id="KW-0862">Zinc</keyword>
<feature type="region of interest" description="Disordered" evidence="2">
    <location>
        <begin position="16"/>
        <end position="52"/>
    </location>
</feature>
<reference evidence="4" key="1">
    <citation type="submission" date="2020-10" db="EMBL/GenBank/DDBJ databases">
        <authorList>
            <person name="Kikuchi T."/>
        </authorList>
    </citation>
    <scope>NUCLEOTIDE SEQUENCE</scope>
    <source>
        <strain evidence="4">NKZ352</strain>
    </source>
</reference>
<dbReference type="PROSITE" id="PS50158">
    <property type="entry name" value="ZF_CCHC"/>
    <property type="match status" value="1"/>
</dbReference>
<keyword evidence="5" id="KW-1185">Reference proteome</keyword>
<evidence type="ECO:0000259" key="3">
    <source>
        <dbReference type="PROSITE" id="PS50158"/>
    </source>
</evidence>
<dbReference type="InterPro" id="IPR001878">
    <property type="entry name" value="Znf_CCHC"/>
</dbReference>
<feature type="domain" description="CCHC-type" evidence="3">
    <location>
        <begin position="65"/>
        <end position="80"/>
    </location>
</feature>